<accession>A0A1N6ELM4</accession>
<dbReference type="Pfam" id="PF11249">
    <property type="entry name" value="DUF3047"/>
    <property type="match status" value="1"/>
</dbReference>
<dbReference type="STRING" id="1123272.SAMN02745824_1989"/>
<dbReference type="InterPro" id="IPR021409">
    <property type="entry name" value="DUF3047"/>
</dbReference>
<dbReference type="OrthoDB" id="9775969at2"/>
<name>A0A1N6ELM4_9SPHN</name>
<evidence type="ECO:0008006" key="3">
    <source>
        <dbReference type="Google" id="ProtNLM"/>
    </source>
</evidence>
<dbReference type="AlphaFoldDB" id="A0A1N6ELM4"/>
<dbReference type="Proteomes" id="UP000185192">
    <property type="component" value="Unassembled WGS sequence"/>
</dbReference>
<dbReference type="RefSeq" id="WP_084192660.1">
    <property type="nucleotide sequence ID" value="NZ_FSQW01000002.1"/>
</dbReference>
<protein>
    <recommendedName>
        <fullName evidence="3">DUF3047 domain-containing protein</fullName>
    </recommendedName>
</protein>
<proteinExistence type="predicted"/>
<sequence length="346" mass="37862">MTAPDALRSRGMFAKFGTFLKFARGQRRNAGRIAGELSPLDPGALALNGGEAEWQDCGFVATSGENFQVAVSGHLWLAKPLALGFDADQVIWLRIGGKGPIRKVHGPETVFTAWADGAVEVMAKGLSFWTSDSGAYTPAKRKASAGQVGVRVGATTAAADTHDLPPGWHHHWQIGEGRVYRAATAEPDAPADDTALRVDTHGDVGILCCEMERDFAPGLTLGWDWLIENLPSAVAEDMVFTHDYLSIAVEFDNGLDLTYMWSAELPEEFVFQCPLDGWCDRETHWVVRSGTDGLGNWHSETRDLWADYPRAIPGERPKKVVKVWLIANSIFARNRAAANFRRISVG</sequence>
<organism evidence="1 2">
    <name type="scientific">Parasphingorhabdus marina DSM 22363</name>
    <dbReference type="NCBI Taxonomy" id="1123272"/>
    <lineage>
        <taxon>Bacteria</taxon>
        <taxon>Pseudomonadati</taxon>
        <taxon>Pseudomonadota</taxon>
        <taxon>Alphaproteobacteria</taxon>
        <taxon>Sphingomonadales</taxon>
        <taxon>Sphingomonadaceae</taxon>
        <taxon>Parasphingorhabdus</taxon>
    </lineage>
</organism>
<evidence type="ECO:0000313" key="1">
    <source>
        <dbReference type="EMBL" id="SIN83946.1"/>
    </source>
</evidence>
<evidence type="ECO:0000313" key="2">
    <source>
        <dbReference type="Proteomes" id="UP000185192"/>
    </source>
</evidence>
<dbReference type="EMBL" id="FSQW01000002">
    <property type="protein sequence ID" value="SIN83946.1"/>
    <property type="molecule type" value="Genomic_DNA"/>
</dbReference>
<keyword evidence="2" id="KW-1185">Reference proteome</keyword>
<gene>
    <name evidence="1" type="ORF">SAMN02745824_1989</name>
</gene>
<reference evidence="2" key="1">
    <citation type="submission" date="2016-11" db="EMBL/GenBank/DDBJ databases">
        <authorList>
            <person name="Varghese N."/>
            <person name="Submissions S."/>
        </authorList>
    </citation>
    <scope>NUCLEOTIDE SEQUENCE [LARGE SCALE GENOMIC DNA]</scope>
    <source>
        <strain evidence="2">DSM 22363</strain>
    </source>
</reference>